<keyword evidence="5" id="KW-1185">Reference proteome</keyword>
<feature type="domain" description="GIY-YIG" evidence="3">
    <location>
        <begin position="1"/>
        <end position="88"/>
    </location>
</feature>
<dbReference type="Proteomes" id="UP000301424">
    <property type="component" value="Segment"/>
</dbReference>
<dbReference type="InterPro" id="IPR006350">
    <property type="entry name" value="Intron_endoG1"/>
</dbReference>
<dbReference type="InterPro" id="IPR035901">
    <property type="entry name" value="GIY-YIG_endonuc_sf"/>
</dbReference>
<keyword evidence="2" id="KW-0460">Magnesium</keyword>
<dbReference type="Pfam" id="PF01541">
    <property type="entry name" value="GIY-YIG"/>
    <property type="match status" value="1"/>
</dbReference>
<name>A0A482MMZ3_9CAUD</name>
<dbReference type="SUPFAM" id="SSF46689">
    <property type="entry name" value="Homeodomain-like"/>
    <property type="match status" value="2"/>
</dbReference>
<reference evidence="4 5" key="1">
    <citation type="submission" date="2019-02" db="EMBL/GenBank/DDBJ databases">
        <title>Complete genome sequence of Burkholderia cenocepacia phage BcepSauron.</title>
        <authorList>
            <person name="Park K."/>
            <person name="Gonzalez C."/>
            <person name="Liu M."/>
            <person name="Gill J."/>
        </authorList>
    </citation>
    <scope>NUCLEOTIDE SEQUENCE [LARGE SCALE GENOMIC DNA]</scope>
</reference>
<dbReference type="InterPro" id="IPR000305">
    <property type="entry name" value="GIY-YIG_endonuc"/>
</dbReference>
<dbReference type="Gene3D" id="1.10.10.60">
    <property type="entry name" value="Homeodomain-like"/>
    <property type="match status" value="2"/>
</dbReference>
<proteinExistence type="predicted"/>
<dbReference type="EMBL" id="MK552141">
    <property type="protein sequence ID" value="QBQ74450.1"/>
    <property type="molecule type" value="Genomic_DNA"/>
</dbReference>
<evidence type="ECO:0000256" key="2">
    <source>
        <dbReference type="ARBA" id="ARBA00022842"/>
    </source>
</evidence>
<keyword evidence="4" id="KW-0255">Endonuclease</keyword>
<gene>
    <name evidence="4" type="ORF">BcepSauron_070</name>
</gene>
<evidence type="ECO:0000259" key="3">
    <source>
        <dbReference type="PROSITE" id="PS50164"/>
    </source>
</evidence>
<evidence type="ECO:0000313" key="5">
    <source>
        <dbReference type="Proteomes" id="UP000301424"/>
    </source>
</evidence>
<sequence>MSGIYKISFNGNNKRDCYIGQAQDFTARMYNHRHHLRRGTHFAPKLQRAYDENGHENMRVEILELCEVEVLTQREQHYLDTIKPRYNPTLIASEPPMRGKAHSDDAKQRISDAVRKFSHKQELAIVSSHIGLGFSTTTIALQFGCSEPTIRTILRKHGIDTGASRRPKGRAKKAGRKVKFDAAQEQAIARSYQSGKSTAEVAQEFGCSQPTVVKMLDKLGIERRRGQFNETEQQDIVRQYKNGKTTEDIAAQYGCNHSTIGDELRRAGVELRGRGRKRLLTDKQERQALALRDKGRSVSEVAAKFGCSPQAMRNILNKHRESA</sequence>
<keyword evidence="4" id="KW-0540">Nuclease</keyword>
<dbReference type="PROSITE" id="PS50164">
    <property type="entry name" value="GIY_YIG"/>
    <property type="match status" value="1"/>
</dbReference>
<dbReference type="NCBIfam" id="TIGR01453">
    <property type="entry name" value="grpIintron_endo"/>
    <property type="match status" value="1"/>
</dbReference>
<organism evidence="4 5">
    <name type="scientific">Burkholderia phage BcepSauron</name>
    <dbReference type="NCBI Taxonomy" id="2530033"/>
    <lineage>
        <taxon>Viruses</taxon>
        <taxon>Duplodnaviria</taxon>
        <taxon>Heunggongvirae</taxon>
        <taxon>Uroviricota</taxon>
        <taxon>Caudoviricetes</taxon>
        <taxon>Sarumanvirus</taxon>
        <taxon>Sarumanvirus bcepsauron</taxon>
    </lineage>
</organism>
<accession>A0A482MMZ3</accession>
<protein>
    <submittedName>
        <fullName evidence="4">Endonuclease</fullName>
    </submittedName>
</protein>
<dbReference type="InterPro" id="IPR009057">
    <property type="entry name" value="Homeodomain-like_sf"/>
</dbReference>
<dbReference type="Gene3D" id="3.40.1440.10">
    <property type="entry name" value="GIY-YIG endonuclease"/>
    <property type="match status" value="1"/>
</dbReference>
<evidence type="ECO:0000313" key="4">
    <source>
        <dbReference type="EMBL" id="QBQ74450.1"/>
    </source>
</evidence>
<evidence type="ECO:0000256" key="1">
    <source>
        <dbReference type="ARBA" id="ARBA00001946"/>
    </source>
</evidence>
<dbReference type="GO" id="GO:0004519">
    <property type="term" value="F:endonuclease activity"/>
    <property type="evidence" value="ECO:0007669"/>
    <property type="project" value="UniProtKB-KW"/>
</dbReference>
<keyword evidence="4" id="KW-0378">Hydrolase</keyword>
<dbReference type="SMART" id="SM00465">
    <property type="entry name" value="GIYc"/>
    <property type="match status" value="1"/>
</dbReference>
<dbReference type="SUPFAM" id="SSF82771">
    <property type="entry name" value="GIY-YIG endonuclease"/>
    <property type="match status" value="1"/>
</dbReference>
<comment type="cofactor">
    <cofactor evidence="1">
        <name>Mg(2+)</name>
        <dbReference type="ChEBI" id="CHEBI:18420"/>
    </cofactor>
</comment>